<reference evidence="2" key="1">
    <citation type="submission" date="2023-06" db="EMBL/GenBank/DDBJ databases">
        <authorList>
            <person name="Kurt Z."/>
        </authorList>
    </citation>
    <scope>NUCLEOTIDE SEQUENCE</scope>
</reference>
<evidence type="ECO:0000313" key="3">
    <source>
        <dbReference type="EMBL" id="CAL6086977.1"/>
    </source>
</evidence>
<name>A0AA86S4H5_9EUKA</name>
<accession>A0AA86S4H5</accession>
<gene>
    <name evidence="3" type="ORF">HINF_LOCUS63425</name>
    <name evidence="2" type="ORF">HINF_LOCUS65575</name>
</gene>
<evidence type="ECO:0000313" key="2">
    <source>
        <dbReference type="EMBL" id="CAI9977930.1"/>
    </source>
</evidence>
<comment type="caution">
    <text evidence="2">The sequence shown here is derived from an EMBL/GenBank/DDBJ whole genome shotgun (WGS) entry which is preliminary data.</text>
</comment>
<feature type="transmembrane region" description="Helical" evidence="1">
    <location>
        <begin position="128"/>
        <end position="153"/>
    </location>
</feature>
<dbReference type="EMBL" id="CAXDID020000397">
    <property type="protein sequence ID" value="CAL6086977.1"/>
    <property type="molecule type" value="Genomic_DNA"/>
</dbReference>
<proteinExistence type="predicted"/>
<feature type="transmembrane region" description="Helical" evidence="1">
    <location>
        <begin position="12"/>
        <end position="33"/>
    </location>
</feature>
<evidence type="ECO:0000256" key="1">
    <source>
        <dbReference type="SAM" id="Phobius"/>
    </source>
</evidence>
<reference evidence="3 4" key="2">
    <citation type="submission" date="2024-07" db="EMBL/GenBank/DDBJ databases">
        <authorList>
            <person name="Akdeniz Z."/>
        </authorList>
    </citation>
    <scope>NUCLEOTIDE SEQUENCE [LARGE SCALE GENOMIC DNA]</scope>
</reference>
<dbReference type="EMBL" id="CATOUU010001181">
    <property type="protein sequence ID" value="CAI9977930.1"/>
    <property type="molecule type" value="Genomic_DNA"/>
</dbReference>
<sequence>MSSCCKSFCVKLTYTVLILTTFTIGLFFSFDVYMKSRFFQMSKFDVSSAKVLTSGSQFAEIHTPLIGLSIGTGFYNPYTMCFSEYQNVQEEFYYFKGNKSTLVYTESFNRPVECVSVDYLEHNESNAVVYGTSLACSIVGVVLGSLLLICVWFCCSDWCRCCCCKPKVGIVNKGQIYV</sequence>
<keyword evidence="1" id="KW-1133">Transmembrane helix</keyword>
<evidence type="ECO:0000313" key="4">
    <source>
        <dbReference type="Proteomes" id="UP001642409"/>
    </source>
</evidence>
<dbReference type="Proteomes" id="UP001642409">
    <property type="component" value="Unassembled WGS sequence"/>
</dbReference>
<protein>
    <submittedName>
        <fullName evidence="2">Transmembrane domain-containing protein</fullName>
    </submittedName>
    <submittedName>
        <fullName evidence="3">Transmembrane_domain-containing protein</fullName>
    </submittedName>
</protein>
<organism evidence="2">
    <name type="scientific">Hexamita inflata</name>
    <dbReference type="NCBI Taxonomy" id="28002"/>
    <lineage>
        <taxon>Eukaryota</taxon>
        <taxon>Metamonada</taxon>
        <taxon>Diplomonadida</taxon>
        <taxon>Hexamitidae</taxon>
        <taxon>Hexamitinae</taxon>
        <taxon>Hexamita</taxon>
    </lineage>
</organism>
<dbReference type="AlphaFoldDB" id="A0AA86S4H5"/>
<keyword evidence="1" id="KW-0472">Membrane</keyword>
<keyword evidence="1 2" id="KW-0812">Transmembrane</keyword>
<keyword evidence="4" id="KW-1185">Reference proteome</keyword>